<dbReference type="Proteomes" id="UP001215280">
    <property type="component" value="Unassembled WGS sequence"/>
</dbReference>
<organism evidence="2 3">
    <name type="scientific">Mycena maculata</name>
    <dbReference type="NCBI Taxonomy" id="230809"/>
    <lineage>
        <taxon>Eukaryota</taxon>
        <taxon>Fungi</taxon>
        <taxon>Dikarya</taxon>
        <taxon>Basidiomycota</taxon>
        <taxon>Agaricomycotina</taxon>
        <taxon>Agaricomycetes</taxon>
        <taxon>Agaricomycetidae</taxon>
        <taxon>Agaricales</taxon>
        <taxon>Marasmiineae</taxon>
        <taxon>Mycenaceae</taxon>
        <taxon>Mycena</taxon>
    </lineage>
</organism>
<keyword evidence="3" id="KW-1185">Reference proteome</keyword>
<evidence type="ECO:0000313" key="2">
    <source>
        <dbReference type="EMBL" id="KAJ7742483.1"/>
    </source>
</evidence>
<name>A0AAD7II83_9AGAR</name>
<proteinExistence type="predicted"/>
<reference evidence="2" key="1">
    <citation type="submission" date="2023-03" db="EMBL/GenBank/DDBJ databases">
        <title>Massive genome expansion in bonnet fungi (Mycena s.s.) driven by repeated elements and novel gene families across ecological guilds.</title>
        <authorList>
            <consortium name="Lawrence Berkeley National Laboratory"/>
            <person name="Harder C.B."/>
            <person name="Miyauchi S."/>
            <person name="Viragh M."/>
            <person name="Kuo A."/>
            <person name="Thoen E."/>
            <person name="Andreopoulos B."/>
            <person name="Lu D."/>
            <person name="Skrede I."/>
            <person name="Drula E."/>
            <person name="Henrissat B."/>
            <person name="Morin E."/>
            <person name="Kohler A."/>
            <person name="Barry K."/>
            <person name="LaButti K."/>
            <person name="Morin E."/>
            <person name="Salamov A."/>
            <person name="Lipzen A."/>
            <person name="Mereny Z."/>
            <person name="Hegedus B."/>
            <person name="Baldrian P."/>
            <person name="Stursova M."/>
            <person name="Weitz H."/>
            <person name="Taylor A."/>
            <person name="Grigoriev I.V."/>
            <person name="Nagy L.G."/>
            <person name="Martin F."/>
            <person name="Kauserud H."/>
        </authorList>
    </citation>
    <scope>NUCLEOTIDE SEQUENCE</scope>
    <source>
        <strain evidence="2">CBHHK188m</strain>
    </source>
</reference>
<feature type="region of interest" description="Disordered" evidence="1">
    <location>
        <begin position="315"/>
        <end position="535"/>
    </location>
</feature>
<feature type="compositionally biased region" description="Basic and acidic residues" evidence="1">
    <location>
        <begin position="411"/>
        <end position="434"/>
    </location>
</feature>
<gene>
    <name evidence="2" type="ORF">DFH07DRAFT_964526</name>
</gene>
<sequence length="668" mass="73369">MNLLQEYWRLQDHEEPVLTEYDPKAAVEREVLAEDEDIQRRARIDVLNQRIRRWLAYRARKVYKHRQSSGRKPTKDLFAVLLAKLSGLKAPPKVRQAFQQYMSESYEEKIRPAIEAQWDEARDKDPQKYTTKAPKAGFRAQVARQIFKELPEAERKAIGDRATAEGKATREKYEKALTEPPSRDPARMQECIDAIPDFMGPILSGIQDYTGLHLVLVLGGPMPKHGGDLRTVHVSAGRSNTSATHHFAQYDRPCFNRDVLEFMKEYLHKTFSPAECSAVSMVTTDLAGAKYTISQGGSDIAHATGSSPAEVVSAKGKKKAAAADTDSASDSDSSDLDSESESDSDDSESDSGDDEEQPKRKKRKVQEQKGKKNATPSTLIAPIPPTLSTPTAPVAPISPPPAQPVAPPTYMEEREMNRAKNHALAKEMFGDDTRLFALPVVNTPATKRRRPKKRDGEPAAAPRKSTRLAPKNPGTAPTAPSPTPVDTPRLTTPTTPTHTPTPTTPTPAPTPSPAVPSHTSTPAAMTSTSSPPAPPPYPPKALPWFVNAHAQVTRVHLGPHFNAVVAAWIRVEASSRYEQGPTNLPNKSRPQQVTAWIGSGRSARGCDTSVPNPEAYAVTWQKWWDSLQPAWRERTGDGTWAVTAGYGTNGKEWGSLYHWGVNGTLSHL</sequence>
<dbReference type="EMBL" id="JARJLG010000117">
    <property type="protein sequence ID" value="KAJ7742483.1"/>
    <property type="molecule type" value="Genomic_DNA"/>
</dbReference>
<dbReference type="AlphaFoldDB" id="A0AAD7II83"/>
<accession>A0AAD7II83</accession>
<protein>
    <submittedName>
        <fullName evidence="2">Uncharacterized protein</fullName>
    </submittedName>
</protein>
<feature type="compositionally biased region" description="Low complexity" evidence="1">
    <location>
        <begin position="515"/>
        <end position="530"/>
    </location>
</feature>
<feature type="region of interest" description="Disordered" evidence="1">
    <location>
        <begin position="160"/>
        <end position="185"/>
    </location>
</feature>
<feature type="compositionally biased region" description="Low complexity" evidence="1">
    <location>
        <begin position="486"/>
        <end position="501"/>
    </location>
</feature>
<evidence type="ECO:0000256" key="1">
    <source>
        <dbReference type="SAM" id="MobiDB-lite"/>
    </source>
</evidence>
<feature type="compositionally biased region" description="Pro residues" evidence="1">
    <location>
        <begin position="502"/>
        <end position="514"/>
    </location>
</feature>
<comment type="caution">
    <text evidence="2">The sequence shown here is derived from an EMBL/GenBank/DDBJ whole genome shotgun (WGS) entry which is preliminary data.</text>
</comment>
<dbReference type="PRINTS" id="PR01217">
    <property type="entry name" value="PRICHEXTENSN"/>
</dbReference>
<feature type="compositionally biased region" description="Pro residues" evidence="1">
    <location>
        <begin position="396"/>
        <end position="407"/>
    </location>
</feature>
<evidence type="ECO:0000313" key="3">
    <source>
        <dbReference type="Proteomes" id="UP001215280"/>
    </source>
</evidence>
<feature type="compositionally biased region" description="Acidic residues" evidence="1">
    <location>
        <begin position="327"/>
        <end position="356"/>
    </location>
</feature>